<dbReference type="EMBL" id="VOLT01000007">
    <property type="protein sequence ID" value="TWX66690.1"/>
    <property type="molecule type" value="Genomic_DNA"/>
</dbReference>
<evidence type="ECO:0000259" key="2">
    <source>
        <dbReference type="Pfam" id="PF07589"/>
    </source>
</evidence>
<evidence type="ECO:0000313" key="3">
    <source>
        <dbReference type="EMBL" id="TWX66690.1"/>
    </source>
</evidence>
<keyword evidence="4" id="KW-1185">Reference proteome</keyword>
<dbReference type="Pfam" id="PF07589">
    <property type="entry name" value="PEP-CTERM"/>
    <property type="match status" value="1"/>
</dbReference>
<protein>
    <submittedName>
        <fullName evidence="3">PEP-CTERM sorting domain-containing protein</fullName>
    </submittedName>
</protein>
<accession>A0A5C6QDA1</accession>
<dbReference type="RefSeq" id="WP_146789063.1">
    <property type="nucleotide sequence ID" value="NZ_VOLT01000007.1"/>
</dbReference>
<gene>
    <name evidence="3" type="ORF">ESZ36_14055</name>
</gene>
<sequence length="251" mass="27361">MFSKLLFPMILLIGLSLFVSYAANAKLTRVGTLIQGNECGSGSFSACKISIVDTNGDTQYLANSLIKFSGDFQVSDENTNYKYTNASDDFVKLKMKFTDKTGGGPSNDQPDGVDDRNGDGKWKYSPQGENSYPDIRFWAAKAGNQYKLFWYVDDVNISNASCKKNVKNYNFTFNCMSLAETVTAGSWTTPSNKDLSHLTFFGDLCDNANQGINGNGCGTTTTTTSIPEPSSIALFALALFGITARRKNLTS</sequence>
<evidence type="ECO:0000256" key="1">
    <source>
        <dbReference type="SAM" id="MobiDB-lite"/>
    </source>
</evidence>
<organism evidence="3 4">
    <name type="scientific">Colwellia demingiae</name>
    <dbReference type="NCBI Taxonomy" id="89401"/>
    <lineage>
        <taxon>Bacteria</taxon>
        <taxon>Pseudomonadati</taxon>
        <taxon>Pseudomonadota</taxon>
        <taxon>Gammaproteobacteria</taxon>
        <taxon>Alteromonadales</taxon>
        <taxon>Colwelliaceae</taxon>
        <taxon>Colwellia</taxon>
    </lineage>
</organism>
<feature type="region of interest" description="Disordered" evidence="1">
    <location>
        <begin position="101"/>
        <end position="127"/>
    </location>
</feature>
<proteinExistence type="predicted"/>
<evidence type="ECO:0000313" key="4">
    <source>
        <dbReference type="Proteomes" id="UP000321822"/>
    </source>
</evidence>
<name>A0A5C6QDA1_9GAMM</name>
<dbReference type="NCBIfam" id="TIGR02595">
    <property type="entry name" value="PEP_CTERM"/>
    <property type="match status" value="1"/>
</dbReference>
<reference evidence="3 4" key="1">
    <citation type="submission" date="2019-07" db="EMBL/GenBank/DDBJ databases">
        <title>Genomes of sea-ice associated Colwellia species.</title>
        <authorList>
            <person name="Bowman J.P."/>
        </authorList>
    </citation>
    <scope>NUCLEOTIDE SEQUENCE [LARGE SCALE GENOMIC DNA]</scope>
    <source>
        <strain evidence="3 4">ACAM 459</strain>
    </source>
</reference>
<feature type="domain" description="Ice-binding protein C-terminal" evidence="2">
    <location>
        <begin position="225"/>
        <end position="247"/>
    </location>
</feature>
<comment type="caution">
    <text evidence="3">The sequence shown here is derived from an EMBL/GenBank/DDBJ whole genome shotgun (WGS) entry which is preliminary data.</text>
</comment>
<feature type="compositionally biased region" description="Basic and acidic residues" evidence="1">
    <location>
        <begin position="113"/>
        <end position="122"/>
    </location>
</feature>
<dbReference type="Proteomes" id="UP000321822">
    <property type="component" value="Unassembled WGS sequence"/>
</dbReference>
<dbReference type="AlphaFoldDB" id="A0A5C6QDA1"/>
<dbReference type="OrthoDB" id="6228957at2"/>
<dbReference type="InterPro" id="IPR013424">
    <property type="entry name" value="Ice-binding_C"/>
</dbReference>